<evidence type="ECO:0000313" key="1">
    <source>
        <dbReference type="EMBL" id="JAD43530.1"/>
    </source>
</evidence>
<name>A0A0A9A3D8_ARUDO</name>
<reference evidence="1" key="1">
    <citation type="submission" date="2014-09" db="EMBL/GenBank/DDBJ databases">
        <authorList>
            <person name="Magalhaes I.L.F."/>
            <person name="Oliveira U."/>
            <person name="Santos F.R."/>
            <person name="Vidigal T.H.D.A."/>
            <person name="Brescovit A.D."/>
            <person name="Santos A.J."/>
        </authorList>
    </citation>
    <scope>NUCLEOTIDE SEQUENCE</scope>
    <source>
        <tissue evidence="1">Shoot tissue taken approximately 20 cm above the soil surface</tissue>
    </source>
</reference>
<accession>A0A0A9A3D8</accession>
<dbReference type="GO" id="GO:0016301">
    <property type="term" value="F:kinase activity"/>
    <property type="evidence" value="ECO:0007669"/>
    <property type="project" value="UniProtKB-KW"/>
</dbReference>
<sequence length="43" mass="4881">MVTPTSARSCGSYLKKTCLKKMLIGYFPFLLIRQTFIPEKGVL</sequence>
<dbReference type="AlphaFoldDB" id="A0A0A9A3D8"/>
<organism evidence="1">
    <name type="scientific">Arundo donax</name>
    <name type="common">Giant reed</name>
    <name type="synonym">Donax arundinaceus</name>
    <dbReference type="NCBI Taxonomy" id="35708"/>
    <lineage>
        <taxon>Eukaryota</taxon>
        <taxon>Viridiplantae</taxon>
        <taxon>Streptophyta</taxon>
        <taxon>Embryophyta</taxon>
        <taxon>Tracheophyta</taxon>
        <taxon>Spermatophyta</taxon>
        <taxon>Magnoliopsida</taxon>
        <taxon>Liliopsida</taxon>
        <taxon>Poales</taxon>
        <taxon>Poaceae</taxon>
        <taxon>PACMAD clade</taxon>
        <taxon>Arundinoideae</taxon>
        <taxon>Arundineae</taxon>
        <taxon>Arundo</taxon>
    </lineage>
</organism>
<keyword evidence="1" id="KW-0808">Transferase</keyword>
<proteinExistence type="predicted"/>
<keyword evidence="1" id="KW-0418">Kinase</keyword>
<protein>
    <submittedName>
        <fullName evidence="1">Protein kinase family protein</fullName>
    </submittedName>
</protein>
<dbReference type="EMBL" id="GBRH01254365">
    <property type="protein sequence ID" value="JAD43530.1"/>
    <property type="molecule type" value="Transcribed_RNA"/>
</dbReference>
<reference evidence="1" key="2">
    <citation type="journal article" date="2015" name="Data Brief">
        <title>Shoot transcriptome of the giant reed, Arundo donax.</title>
        <authorList>
            <person name="Barrero R.A."/>
            <person name="Guerrero F.D."/>
            <person name="Moolhuijzen P."/>
            <person name="Goolsby J.A."/>
            <person name="Tidwell J."/>
            <person name="Bellgard S.E."/>
            <person name="Bellgard M.I."/>
        </authorList>
    </citation>
    <scope>NUCLEOTIDE SEQUENCE</scope>
    <source>
        <tissue evidence="1">Shoot tissue taken approximately 20 cm above the soil surface</tissue>
    </source>
</reference>